<dbReference type="Pfam" id="PF01915">
    <property type="entry name" value="Glyco_hydro_3_C"/>
    <property type="match status" value="1"/>
</dbReference>
<dbReference type="InterPro" id="IPR019800">
    <property type="entry name" value="Glyco_hydro_3_AS"/>
</dbReference>
<dbReference type="PANTHER" id="PTHR30620:SF16">
    <property type="entry name" value="LYSOSOMAL BETA GLUCOSIDASE"/>
    <property type="match status" value="1"/>
</dbReference>
<evidence type="ECO:0000256" key="7">
    <source>
        <dbReference type="RuleBase" id="RU361161"/>
    </source>
</evidence>
<dbReference type="Proteomes" id="UP000004947">
    <property type="component" value="Unassembled WGS sequence"/>
</dbReference>
<dbReference type="InterPro" id="IPR036881">
    <property type="entry name" value="Glyco_hydro_3_C_sf"/>
</dbReference>
<dbReference type="InterPro" id="IPR017853">
    <property type="entry name" value="GH"/>
</dbReference>
<dbReference type="InterPro" id="IPR051915">
    <property type="entry name" value="Cellulose_Degrad_GH3"/>
</dbReference>
<reference evidence="9 10" key="1">
    <citation type="journal article" date="2010" name="J. Bacteriol.">
        <title>Genome sequence of Lentisphaera araneosa HTCC2155T, the type species of the order Lentisphaerales in the phylum Lentisphaerae.</title>
        <authorList>
            <person name="Thrash J.C."/>
            <person name="Cho J.C."/>
            <person name="Vergin K.L."/>
            <person name="Morris R.M."/>
            <person name="Giovannoni S.J."/>
        </authorList>
    </citation>
    <scope>NUCLEOTIDE SEQUENCE [LARGE SCALE GENOMIC DNA]</scope>
    <source>
        <strain evidence="9 10">HTCC2155</strain>
    </source>
</reference>
<dbReference type="GO" id="GO:0008422">
    <property type="term" value="F:beta-glucosidase activity"/>
    <property type="evidence" value="ECO:0007669"/>
    <property type="project" value="UniProtKB-EC"/>
</dbReference>
<dbReference type="InterPro" id="IPR002772">
    <property type="entry name" value="Glyco_hydro_3_C"/>
</dbReference>
<dbReference type="SUPFAM" id="SSF51445">
    <property type="entry name" value="(Trans)glycosidases"/>
    <property type="match status" value="1"/>
</dbReference>
<evidence type="ECO:0000256" key="2">
    <source>
        <dbReference type="ARBA" id="ARBA00005336"/>
    </source>
</evidence>
<proteinExistence type="inferred from homology"/>
<dbReference type="InterPro" id="IPR001764">
    <property type="entry name" value="Glyco_hydro_3_N"/>
</dbReference>
<dbReference type="SMART" id="SM01217">
    <property type="entry name" value="Fn3_like"/>
    <property type="match status" value="1"/>
</dbReference>
<evidence type="ECO:0000256" key="1">
    <source>
        <dbReference type="ARBA" id="ARBA00000448"/>
    </source>
</evidence>
<protein>
    <recommendedName>
        <fullName evidence="3">beta-glucosidase</fullName>
        <ecNumber evidence="3">3.2.1.21</ecNumber>
    </recommendedName>
</protein>
<dbReference type="Gene3D" id="3.40.50.1700">
    <property type="entry name" value="Glycoside hydrolase family 3 C-terminal domain"/>
    <property type="match status" value="1"/>
</dbReference>
<dbReference type="STRING" id="313628.LNTAR_03934"/>
<feature type="domain" description="Fibronectin type III-like" evidence="8">
    <location>
        <begin position="609"/>
        <end position="678"/>
    </location>
</feature>
<dbReference type="InterPro" id="IPR036962">
    <property type="entry name" value="Glyco_hydro_3_N_sf"/>
</dbReference>
<dbReference type="Pfam" id="PF14310">
    <property type="entry name" value="Fn3-like"/>
    <property type="match status" value="1"/>
</dbReference>
<dbReference type="RefSeq" id="WP_007281402.1">
    <property type="nucleotide sequence ID" value="NZ_ABCK01000052.1"/>
</dbReference>
<dbReference type="EMBL" id="ABCK01000052">
    <property type="protein sequence ID" value="EDM24762.1"/>
    <property type="molecule type" value="Genomic_DNA"/>
</dbReference>
<gene>
    <name evidence="9" type="ORF">LNTAR_03934</name>
</gene>
<dbReference type="Gene3D" id="2.60.40.10">
    <property type="entry name" value="Immunoglobulins"/>
    <property type="match status" value="1"/>
</dbReference>
<keyword evidence="10" id="KW-1185">Reference proteome</keyword>
<accession>A6DUB9</accession>
<dbReference type="EC" id="3.2.1.21" evidence="3"/>
<dbReference type="SUPFAM" id="SSF52279">
    <property type="entry name" value="Beta-D-glucan exohydrolase, C-terminal domain"/>
    <property type="match status" value="1"/>
</dbReference>
<evidence type="ECO:0000256" key="3">
    <source>
        <dbReference type="ARBA" id="ARBA00012744"/>
    </source>
</evidence>
<dbReference type="eggNOG" id="COG1472">
    <property type="taxonomic scope" value="Bacteria"/>
</dbReference>
<dbReference type="OrthoDB" id="9758670at2"/>
<dbReference type="Pfam" id="PF00933">
    <property type="entry name" value="Glyco_hydro_3"/>
    <property type="match status" value="1"/>
</dbReference>
<comment type="similarity">
    <text evidence="2 7">Belongs to the glycosyl hydrolase 3 family.</text>
</comment>
<dbReference type="InterPro" id="IPR026891">
    <property type="entry name" value="Fn3-like"/>
</dbReference>
<dbReference type="PANTHER" id="PTHR30620">
    <property type="entry name" value="PERIPLASMIC BETA-GLUCOSIDASE-RELATED"/>
    <property type="match status" value="1"/>
</dbReference>
<dbReference type="InterPro" id="IPR013783">
    <property type="entry name" value="Ig-like_fold"/>
</dbReference>
<keyword evidence="6 7" id="KW-0326">Glycosidase</keyword>
<comment type="caution">
    <text evidence="9">The sequence shown here is derived from an EMBL/GenBank/DDBJ whole genome shotgun (WGS) entry which is preliminary data.</text>
</comment>
<keyword evidence="5 7" id="KW-0378">Hydrolase</keyword>
<evidence type="ECO:0000256" key="6">
    <source>
        <dbReference type="ARBA" id="ARBA00023295"/>
    </source>
</evidence>
<dbReference type="PROSITE" id="PS00775">
    <property type="entry name" value="GLYCOSYL_HYDROL_F3"/>
    <property type="match status" value="1"/>
</dbReference>
<keyword evidence="4" id="KW-0732">Signal</keyword>
<evidence type="ECO:0000256" key="4">
    <source>
        <dbReference type="ARBA" id="ARBA00022729"/>
    </source>
</evidence>
<name>A6DUB9_9BACT</name>
<evidence type="ECO:0000313" key="9">
    <source>
        <dbReference type="EMBL" id="EDM24762.1"/>
    </source>
</evidence>
<comment type="catalytic activity">
    <reaction evidence="1">
        <text>Hydrolysis of terminal, non-reducing beta-D-glucosyl residues with release of beta-D-glucose.</text>
        <dbReference type="EC" id="3.2.1.21"/>
    </reaction>
</comment>
<evidence type="ECO:0000259" key="8">
    <source>
        <dbReference type="SMART" id="SM01217"/>
    </source>
</evidence>
<organism evidence="9 10">
    <name type="scientific">Lentisphaera araneosa HTCC2155</name>
    <dbReference type="NCBI Taxonomy" id="313628"/>
    <lineage>
        <taxon>Bacteria</taxon>
        <taxon>Pseudomonadati</taxon>
        <taxon>Lentisphaerota</taxon>
        <taxon>Lentisphaeria</taxon>
        <taxon>Lentisphaerales</taxon>
        <taxon>Lentisphaeraceae</taxon>
        <taxon>Lentisphaera</taxon>
    </lineage>
</organism>
<dbReference type="PRINTS" id="PR00133">
    <property type="entry name" value="GLHYDRLASE3"/>
</dbReference>
<dbReference type="AlphaFoldDB" id="A6DUB9"/>
<dbReference type="FunFam" id="2.60.40.10:FF:000495">
    <property type="entry name" value="Periplasmic beta-glucosidase"/>
    <property type="match status" value="1"/>
</dbReference>
<dbReference type="GO" id="GO:0009251">
    <property type="term" value="P:glucan catabolic process"/>
    <property type="evidence" value="ECO:0007669"/>
    <property type="project" value="TreeGrafter"/>
</dbReference>
<evidence type="ECO:0000256" key="5">
    <source>
        <dbReference type="ARBA" id="ARBA00022801"/>
    </source>
</evidence>
<dbReference type="Gene3D" id="3.20.20.300">
    <property type="entry name" value="Glycoside hydrolase, family 3, N-terminal domain"/>
    <property type="match status" value="1"/>
</dbReference>
<evidence type="ECO:0000313" key="10">
    <source>
        <dbReference type="Proteomes" id="UP000004947"/>
    </source>
</evidence>
<sequence>MSFLLKSECELQEKIAQMSLREKIGQMNQLIVSHADIEEKIKNSDVGSVIIINDEDIERSIQQKQLAAKYTDIPLLVSTDVIHGYKTIYPIPLACSSTWNPELIKQVAYHSAQESAADSTDWIFAPMVDVSRDLRWGRIAESAGEDTHLNTVFSRAWVEGIQESGSIAACVKHFAAYGAAEGGRDYNSAQVSERILREVYLPPFKEAINAGCKTIMMAFQDLNGIPASIHPLLYKILREEWKFDGVIISDYNAILELLDHGVAEDLKEAAYLAIQAGIDVDMMSNAYSLHLADLVQEGRVDEKLIDASVMRILQLKQELMADQVHTRVKEEGNTALQTALESAVLLKNESSLLPMKSDPESIALLGELADDSASLLGTWSFLGEPEKTDSIHQVLSQRFAKSAVIYNDGKDLKKASEIAKQCEKVIVVIGEQASMSGEAHSRSHPAIPQEQIELLKALKALDVEVIAVVLSGRPLILTEAEALCDTILLAWHGGTYAGQAIAEILLGEFNPSGRLTCSFPRSVGQVPLNYNHRNTGRPVLGEGITQFAEAYKSNYIDETNEALYPFGFGLSYSQLEYKDLKVLNPTLKKAQSLQVQITVTNLSDRDCFETVQLYIRDLVAQTARPVKELKAFKKLLLKAGESRLVEISLPSDELGYYNWNNDYQVDSGLFDLWVGPNCKAEASAQFRLED</sequence>